<evidence type="ECO:0000256" key="1">
    <source>
        <dbReference type="ARBA" id="ARBA00001946"/>
    </source>
</evidence>
<reference evidence="20" key="1">
    <citation type="journal article" date="2017" name="Genome Biol.">
        <title>Comparative genomics reveals high biological diversity and specific adaptations in the industrially and medically important fungal genus Aspergillus.</title>
        <authorList>
            <person name="de Vries R.P."/>
            <person name="Riley R."/>
            <person name="Wiebenga A."/>
            <person name="Aguilar-Osorio G."/>
            <person name="Amillis S."/>
            <person name="Uchima C.A."/>
            <person name="Anderluh G."/>
            <person name="Asadollahi M."/>
            <person name="Askin M."/>
            <person name="Barry K."/>
            <person name="Battaglia E."/>
            <person name="Bayram O."/>
            <person name="Benocci T."/>
            <person name="Braus-Stromeyer S.A."/>
            <person name="Caldana C."/>
            <person name="Canovas D."/>
            <person name="Cerqueira G.C."/>
            <person name="Chen F."/>
            <person name="Chen W."/>
            <person name="Choi C."/>
            <person name="Clum A."/>
            <person name="Dos Santos R.A."/>
            <person name="Damasio A.R."/>
            <person name="Diallinas G."/>
            <person name="Emri T."/>
            <person name="Fekete E."/>
            <person name="Flipphi M."/>
            <person name="Freyberg S."/>
            <person name="Gallo A."/>
            <person name="Gournas C."/>
            <person name="Habgood R."/>
            <person name="Hainaut M."/>
            <person name="Harispe M.L."/>
            <person name="Henrissat B."/>
            <person name="Hilden K.S."/>
            <person name="Hope R."/>
            <person name="Hossain A."/>
            <person name="Karabika E."/>
            <person name="Karaffa L."/>
            <person name="Karanyi Z."/>
            <person name="Krasevec N."/>
            <person name="Kuo A."/>
            <person name="Kusch H."/>
            <person name="LaButti K."/>
            <person name="Lagendijk E.L."/>
            <person name="Lapidus A."/>
            <person name="Levasseur A."/>
            <person name="Lindquist E."/>
            <person name="Lipzen A."/>
            <person name="Logrieco A.F."/>
            <person name="MacCabe A."/>
            <person name="Maekelae M.R."/>
            <person name="Malavazi I."/>
            <person name="Melin P."/>
            <person name="Meyer V."/>
            <person name="Mielnichuk N."/>
            <person name="Miskei M."/>
            <person name="Molnar A.P."/>
            <person name="Mule G."/>
            <person name="Ngan C.Y."/>
            <person name="Orejas M."/>
            <person name="Orosz E."/>
            <person name="Ouedraogo J.P."/>
            <person name="Overkamp K.M."/>
            <person name="Park H.-S."/>
            <person name="Perrone G."/>
            <person name="Piumi F."/>
            <person name="Punt P.J."/>
            <person name="Ram A.F."/>
            <person name="Ramon A."/>
            <person name="Rauscher S."/>
            <person name="Record E."/>
            <person name="Riano-Pachon D.M."/>
            <person name="Robert V."/>
            <person name="Roehrig J."/>
            <person name="Ruller R."/>
            <person name="Salamov A."/>
            <person name="Salih N.S."/>
            <person name="Samson R.A."/>
            <person name="Sandor E."/>
            <person name="Sanguinetti M."/>
            <person name="Schuetze T."/>
            <person name="Sepcic K."/>
            <person name="Shelest E."/>
            <person name="Sherlock G."/>
            <person name="Sophianopoulou V."/>
            <person name="Squina F.M."/>
            <person name="Sun H."/>
            <person name="Susca A."/>
            <person name="Todd R.B."/>
            <person name="Tsang A."/>
            <person name="Unkles S.E."/>
            <person name="van de Wiele N."/>
            <person name="van Rossen-Uffink D."/>
            <person name="Oliveira J.V."/>
            <person name="Vesth T.C."/>
            <person name="Visser J."/>
            <person name="Yu J.-H."/>
            <person name="Zhou M."/>
            <person name="Andersen M.R."/>
            <person name="Archer D.B."/>
            <person name="Baker S.E."/>
            <person name="Benoit I."/>
            <person name="Brakhage A.A."/>
            <person name="Braus G.H."/>
            <person name="Fischer R."/>
            <person name="Frisvad J.C."/>
            <person name="Goldman G.H."/>
            <person name="Houbraken J."/>
            <person name="Oakley B."/>
            <person name="Pocsi I."/>
            <person name="Scazzocchio C."/>
            <person name="Seiboth B."/>
            <person name="vanKuyk P.A."/>
            <person name="Wortman J."/>
            <person name="Dyer P.S."/>
            <person name="Grigoriev I.V."/>
        </authorList>
    </citation>
    <scope>NUCLEOTIDE SEQUENCE [LARGE SCALE GENOMIC DNA]</scope>
    <source>
        <strain evidence="20">CBS 134.48</strain>
    </source>
</reference>
<dbReference type="GO" id="GO:0004605">
    <property type="term" value="F:phosphatidate cytidylyltransferase activity"/>
    <property type="evidence" value="ECO:0007669"/>
    <property type="project" value="UniProtKB-EC"/>
</dbReference>
<dbReference type="AlphaFoldDB" id="A0A1L9NHU1"/>
<keyword evidence="14" id="KW-0496">Mitochondrion</keyword>
<comment type="pathway">
    <text evidence="3">Phospholipid metabolism; CDP-diacylglycerol biosynthesis; CDP-diacylglycerol from sn-glycerol 3-phosphate: step 3/3.</text>
</comment>
<keyword evidence="13" id="KW-0443">Lipid metabolism</keyword>
<keyword evidence="12" id="KW-0460">Magnesium</keyword>
<evidence type="ECO:0000313" key="19">
    <source>
        <dbReference type="EMBL" id="OJI88856.1"/>
    </source>
</evidence>
<dbReference type="VEuPathDB" id="FungiDB:ASPTUDRAFT_918458"/>
<keyword evidence="9" id="KW-0808">Transferase</keyword>
<evidence type="ECO:0000313" key="20">
    <source>
        <dbReference type="Proteomes" id="UP000184304"/>
    </source>
</evidence>
<evidence type="ECO:0000256" key="17">
    <source>
        <dbReference type="ARBA" id="ARBA00023264"/>
    </source>
</evidence>
<sequence>LIRQADQVNISSAIKVALLLLPETFDERDLHVTIAGISYLGDPRMSFGGDDPQKVQNIIEHQLGEFRNFYSTFLGGLDYVSSVGFHPKMQQFVDPSVRGRIVHDLQSAFRAKLYSRYQKTYPLVLAAQRSNLNIV</sequence>
<evidence type="ECO:0000256" key="3">
    <source>
        <dbReference type="ARBA" id="ARBA00005119"/>
    </source>
</evidence>
<feature type="non-terminal residue" evidence="19">
    <location>
        <position position="1"/>
    </location>
</feature>
<evidence type="ECO:0000256" key="11">
    <source>
        <dbReference type="ARBA" id="ARBA00022792"/>
    </source>
</evidence>
<evidence type="ECO:0000256" key="5">
    <source>
        <dbReference type="ARBA" id="ARBA00005458"/>
    </source>
</evidence>
<name>A0A1L9NHU1_ASPTC</name>
<comment type="pathway">
    <text evidence="4">Lipid metabolism.</text>
</comment>
<proteinExistence type="inferred from homology"/>
<dbReference type="Proteomes" id="UP000184304">
    <property type="component" value="Unassembled WGS sequence"/>
</dbReference>
<keyword evidence="16" id="KW-0594">Phospholipid biosynthesis</keyword>
<dbReference type="PANTHER" id="PTHR13619:SF0">
    <property type="entry name" value="PHOSPHATIDATE CYTIDYLYLTRANSFERASE, MITOCHONDRIAL"/>
    <property type="match status" value="1"/>
</dbReference>
<keyword evidence="11" id="KW-0999">Mitochondrion inner membrane</keyword>
<comment type="similarity">
    <text evidence="5">Belongs to the TAM41 family.</text>
</comment>
<keyword evidence="15" id="KW-0472">Membrane</keyword>
<dbReference type="InterPro" id="IPR015222">
    <property type="entry name" value="Tam41"/>
</dbReference>
<dbReference type="GO" id="GO:0032049">
    <property type="term" value="P:cardiolipin biosynthetic process"/>
    <property type="evidence" value="ECO:0007669"/>
    <property type="project" value="InterPro"/>
</dbReference>
<organism evidence="19 20">
    <name type="scientific">Aspergillus tubingensis (strain CBS 134.48)</name>
    <dbReference type="NCBI Taxonomy" id="767770"/>
    <lineage>
        <taxon>Eukaryota</taxon>
        <taxon>Fungi</taxon>
        <taxon>Dikarya</taxon>
        <taxon>Ascomycota</taxon>
        <taxon>Pezizomycotina</taxon>
        <taxon>Eurotiomycetes</taxon>
        <taxon>Eurotiomycetidae</taxon>
        <taxon>Eurotiales</taxon>
        <taxon>Aspergillaceae</taxon>
        <taxon>Aspergillus</taxon>
        <taxon>Aspergillus subgen. Circumdati</taxon>
    </lineage>
</organism>
<evidence type="ECO:0000256" key="12">
    <source>
        <dbReference type="ARBA" id="ARBA00022842"/>
    </source>
</evidence>
<evidence type="ECO:0000256" key="6">
    <source>
        <dbReference type="ARBA" id="ARBA00012487"/>
    </source>
</evidence>
<keyword evidence="10" id="KW-0548">Nucleotidyltransferase</keyword>
<dbReference type="GO" id="GO:0016024">
    <property type="term" value="P:CDP-diacylglycerol biosynthetic process"/>
    <property type="evidence" value="ECO:0007669"/>
    <property type="project" value="UniProtKB-UniPathway"/>
</dbReference>
<evidence type="ECO:0000256" key="10">
    <source>
        <dbReference type="ARBA" id="ARBA00022695"/>
    </source>
</evidence>
<comment type="cofactor">
    <cofactor evidence="1">
        <name>Mg(2+)</name>
        <dbReference type="ChEBI" id="CHEBI:18420"/>
    </cofactor>
</comment>
<evidence type="ECO:0000256" key="13">
    <source>
        <dbReference type="ARBA" id="ARBA00023098"/>
    </source>
</evidence>
<evidence type="ECO:0000256" key="8">
    <source>
        <dbReference type="ARBA" id="ARBA00022516"/>
    </source>
</evidence>
<evidence type="ECO:0000256" key="16">
    <source>
        <dbReference type="ARBA" id="ARBA00023209"/>
    </source>
</evidence>
<dbReference type="GO" id="GO:0005743">
    <property type="term" value="C:mitochondrial inner membrane"/>
    <property type="evidence" value="ECO:0007669"/>
    <property type="project" value="UniProtKB-SubCell"/>
</dbReference>
<evidence type="ECO:0000256" key="9">
    <source>
        <dbReference type="ARBA" id="ARBA00022679"/>
    </source>
</evidence>
<evidence type="ECO:0000256" key="4">
    <source>
        <dbReference type="ARBA" id="ARBA00005189"/>
    </source>
</evidence>
<keyword evidence="20" id="KW-1185">Reference proteome</keyword>
<keyword evidence="17" id="KW-1208">Phospholipid metabolism</keyword>
<evidence type="ECO:0000256" key="18">
    <source>
        <dbReference type="ARBA" id="ARBA00029893"/>
    </source>
</evidence>
<evidence type="ECO:0000256" key="7">
    <source>
        <dbReference type="ARBA" id="ARBA00018337"/>
    </source>
</evidence>
<dbReference type="STRING" id="767770.A0A1L9NHU1"/>
<evidence type="ECO:0000256" key="14">
    <source>
        <dbReference type="ARBA" id="ARBA00023128"/>
    </source>
</evidence>
<evidence type="ECO:0000256" key="15">
    <source>
        <dbReference type="ARBA" id="ARBA00023136"/>
    </source>
</evidence>
<protein>
    <recommendedName>
        <fullName evidence="7">Phosphatidate cytidylyltransferase, mitochondrial</fullName>
        <ecNumber evidence="6">2.7.7.41</ecNumber>
    </recommendedName>
    <alternativeName>
        <fullName evidence="18">CDP-diacylglycerol synthase</fullName>
    </alternativeName>
</protein>
<dbReference type="PANTHER" id="PTHR13619">
    <property type="entry name" value="PHOSPHATIDATE CYTIDYLYLTRANSFERASE, MITOCHONDRIAL"/>
    <property type="match status" value="1"/>
</dbReference>
<dbReference type="UniPathway" id="UPA00557">
    <property type="reaction ID" value="UER00614"/>
</dbReference>
<dbReference type="EC" id="2.7.7.41" evidence="6"/>
<gene>
    <name evidence="19" type="ORF">ASPTUDRAFT_918458</name>
</gene>
<accession>A0A1L9NHU1</accession>
<dbReference type="Pfam" id="PF09139">
    <property type="entry name" value="Tam41_Mmp37"/>
    <property type="match status" value="1"/>
</dbReference>
<comment type="subcellular location">
    <subcellularLocation>
        <location evidence="2">Mitochondrion inner membrane</location>
        <topology evidence="2">Peripheral membrane protein</topology>
        <orientation evidence="2">Matrix side</orientation>
    </subcellularLocation>
</comment>
<keyword evidence="8" id="KW-0444">Lipid biosynthesis</keyword>
<dbReference type="EMBL" id="KV878178">
    <property type="protein sequence ID" value="OJI88856.1"/>
    <property type="molecule type" value="Genomic_DNA"/>
</dbReference>
<evidence type="ECO:0000256" key="2">
    <source>
        <dbReference type="ARBA" id="ARBA00004443"/>
    </source>
</evidence>